<accession>A0ABP1AB78</accession>
<dbReference type="Proteomes" id="UP001497522">
    <property type="component" value="Chromosome 10"/>
</dbReference>
<gene>
    <name evidence="2" type="ORF">CSSPJE1EN2_LOCUS2747</name>
</gene>
<sequence length="102" mass="11027">MAAATQITLGLDLCKNITEQHKLLSLADNKSKGLLISGQQYDKSTLAKPPNDKSTLAKPQNDKSTLAKPPNDTSTLAKPPNDKSTLAKPPPNEGFQEIKVRF</sequence>
<feature type="region of interest" description="Disordered" evidence="1">
    <location>
        <begin position="41"/>
        <end position="102"/>
    </location>
</feature>
<feature type="compositionally biased region" description="Polar residues" evidence="1">
    <location>
        <begin position="52"/>
        <end position="64"/>
    </location>
</feature>
<keyword evidence="3" id="KW-1185">Reference proteome</keyword>
<proteinExistence type="predicted"/>
<evidence type="ECO:0000313" key="3">
    <source>
        <dbReference type="Proteomes" id="UP001497522"/>
    </source>
</evidence>
<organism evidence="2 3">
    <name type="scientific">Sphagnum jensenii</name>
    <dbReference type="NCBI Taxonomy" id="128206"/>
    <lineage>
        <taxon>Eukaryota</taxon>
        <taxon>Viridiplantae</taxon>
        <taxon>Streptophyta</taxon>
        <taxon>Embryophyta</taxon>
        <taxon>Bryophyta</taxon>
        <taxon>Sphagnophytina</taxon>
        <taxon>Sphagnopsida</taxon>
        <taxon>Sphagnales</taxon>
        <taxon>Sphagnaceae</taxon>
        <taxon>Sphagnum</taxon>
    </lineage>
</organism>
<protein>
    <submittedName>
        <fullName evidence="2">Uncharacterized protein</fullName>
    </submittedName>
</protein>
<name>A0ABP1AB78_9BRYO</name>
<evidence type="ECO:0000313" key="2">
    <source>
        <dbReference type="EMBL" id="CAK9859752.1"/>
    </source>
</evidence>
<reference evidence="2" key="1">
    <citation type="submission" date="2024-03" db="EMBL/GenBank/DDBJ databases">
        <authorList>
            <consortium name="ELIXIR-Norway"/>
            <consortium name="Elixir Norway"/>
        </authorList>
    </citation>
    <scope>NUCLEOTIDE SEQUENCE</scope>
</reference>
<evidence type="ECO:0000256" key="1">
    <source>
        <dbReference type="SAM" id="MobiDB-lite"/>
    </source>
</evidence>
<dbReference type="EMBL" id="OZ023711">
    <property type="protein sequence ID" value="CAK9859752.1"/>
    <property type="molecule type" value="Genomic_DNA"/>
</dbReference>